<dbReference type="OrthoDB" id="1431247at2759"/>
<dbReference type="PRINTS" id="PR00299">
    <property type="entry name" value="ACRYSTALLIN"/>
</dbReference>
<dbReference type="GO" id="GO:0009408">
    <property type="term" value="P:response to heat"/>
    <property type="evidence" value="ECO:0007669"/>
    <property type="project" value="TreeGrafter"/>
</dbReference>
<keyword evidence="7" id="KW-1185">Reference proteome</keyword>
<dbReference type="Gene3D" id="2.60.40.790">
    <property type="match status" value="1"/>
</dbReference>
<evidence type="ECO:0000313" key="6">
    <source>
        <dbReference type="EMBL" id="VDM97237.1"/>
    </source>
</evidence>
<feature type="compositionally biased region" description="Polar residues" evidence="4">
    <location>
        <begin position="177"/>
        <end position="194"/>
    </location>
</feature>
<evidence type="ECO:0000259" key="5">
    <source>
        <dbReference type="PROSITE" id="PS01031"/>
    </source>
</evidence>
<dbReference type="OMA" id="CFNDADF"/>
<dbReference type="PANTHER" id="PTHR45640:SF13">
    <property type="entry name" value="HEAT SHOCK PROTEIN 22-RELATED"/>
    <property type="match status" value="1"/>
</dbReference>
<organism evidence="8">
    <name type="scientific">Thelazia callipaeda</name>
    <name type="common">Oriental eyeworm</name>
    <name type="synonym">Parasitic nematode</name>
    <dbReference type="NCBI Taxonomy" id="103827"/>
    <lineage>
        <taxon>Eukaryota</taxon>
        <taxon>Metazoa</taxon>
        <taxon>Ecdysozoa</taxon>
        <taxon>Nematoda</taxon>
        <taxon>Chromadorea</taxon>
        <taxon>Rhabditida</taxon>
        <taxon>Spirurina</taxon>
        <taxon>Spiruromorpha</taxon>
        <taxon>Thelazioidea</taxon>
        <taxon>Thelaziidae</taxon>
        <taxon>Thelazia</taxon>
    </lineage>
</organism>
<dbReference type="PROSITE" id="PS01031">
    <property type="entry name" value="SHSP"/>
    <property type="match status" value="1"/>
</dbReference>
<dbReference type="AlphaFoldDB" id="A0A0N5CNB8"/>
<evidence type="ECO:0000313" key="7">
    <source>
        <dbReference type="Proteomes" id="UP000276776"/>
    </source>
</evidence>
<evidence type="ECO:0000256" key="4">
    <source>
        <dbReference type="SAM" id="MobiDB-lite"/>
    </source>
</evidence>
<dbReference type="SUPFAM" id="SSF49764">
    <property type="entry name" value="HSP20-like chaperones"/>
    <property type="match status" value="1"/>
</dbReference>
<dbReference type="InterPro" id="IPR002068">
    <property type="entry name" value="A-crystallin/Hsp20_dom"/>
</dbReference>
<dbReference type="GO" id="GO:0051082">
    <property type="term" value="F:unfolded protein binding"/>
    <property type="evidence" value="ECO:0007669"/>
    <property type="project" value="TreeGrafter"/>
</dbReference>
<evidence type="ECO:0000256" key="3">
    <source>
        <dbReference type="RuleBase" id="RU003616"/>
    </source>
</evidence>
<dbReference type="STRING" id="103827.A0A0N5CNB8"/>
<feature type="compositionally biased region" description="Polar residues" evidence="4">
    <location>
        <begin position="150"/>
        <end position="166"/>
    </location>
</feature>
<dbReference type="GO" id="GO:0042026">
    <property type="term" value="P:protein refolding"/>
    <property type="evidence" value="ECO:0007669"/>
    <property type="project" value="TreeGrafter"/>
</dbReference>
<evidence type="ECO:0000256" key="2">
    <source>
        <dbReference type="PROSITE-ProRule" id="PRU00285"/>
    </source>
</evidence>
<reference evidence="6 7" key="2">
    <citation type="submission" date="2018-11" db="EMBL/GenBank/DDBJ databases">
        <authorList>
            <consortium name="Pathogen Informatics"/>
        </authorList>
    </citation>
    <scope>NUCLEOTIDE SEQUENCE [LARGE SCALE GENOMIC DNA]</scope>
</reference>
<dbReference type="Pfam" id="PF00011">
    <property type="entry name" value="HSP20"/>
    <property type="match status" value="1"/>
</dbReference>
<evidence type="ECO:0000313" key="8">
    <source>
        <dbReference type="WBParaSite" id="TCLT_0000167101-mRNA-1"/>
    </source>
</evidence>
<dbReference type="GO" id="GO:0005737">
    <property type="term" value="C:cytoplasm"/>
    <property type="evidence" value="ECO:0007669"/>
    <property type="project" value="TreeGrafter"/>
</dbReference>
<comment type="similarity">
    <text evidence="2 3">Belongs to the small heat shock protein (HSP20) family.</text>
</comment>
<accession>A0A0N5CNB8</accession>
<feature type="domain" description="SHSP" evidence="5">
    <location>
        <begin position="59"/>
        <end position="169"/>
    </location>
</feature>
<name>A0A0N5CNB8_THECL</name>
<protein>
    <submittedName>
        <fullName evidence="8">SHSP domain-containing protein</fullName>
    </submittedName>
</protein>
<dbReference type="EMBL" id="UYYF01000237">
    <property type="protein sequence ID" value="VDM97237.1"/>
    <property type="molecule type" value="Genomic_DNA"/>
</dbReference>
<dbReference type="GO" id="GO:0005634">
    <property type="term" value="C:nucleus"/>
    <property type="evidence" value="ECO:0007669"/>
    <property type="project" value="TreeGrafter"/>
</dbReference>
<dbReference type="WBParaSite" id="TCLT_0000167101-mRNA-1">
    <property type="protein sequence ID" value="TCLT_0000167101-mRNA-1"/>
    <property type="gene ID" value="TCLT_0000167101"/>
</dbReference>
<dbReference type="CDD" id="cd06526">
    <property type="entry name" value="metazoan_ACD"/>
    <property type="match status" value="1"/>
</dbReference>
<sequence>MSPSERQRDLQPHTCHLAPADSFPTFNDYIRRFFDNLYRSFDQRQWWTDSASPAGISSTYDCNFGSAIGQIVNNEEKFSVEVDVSHFHPEDLKVSLRHQELIIEGHQNQRRDPHGSIERHFVRKYLLPPDVDYATLTSSLKDNGILTVSARKQNVPPTTPTRNIPIQKQRGRDRQRSPSVRLTDSRASQTGSNN</sequence>
<dbReference type="PANTHER" id="PTHR45640">
    <property type="entry name" value="HEAT SHOCK PROTEIN HSP-12.2-RELATED"/>
    <property type="match status" value="1"/>
</dbReference>
<dbReference type="InterPro" id="IPR008978">
    <property type="entry name" value="HSP20-like_chaperone"/>
</dbReference>
<dbReference type="InterPro" id="IPR001436">
    <property type="entry name" value="Alpha-crystallin/sHSP_animal"/>
</dbReference>
<feature type="region of interest" description="Disordered" evidence="4">
    <location>
        <begin position="148"/>
        <end position="194"/>
    </location>
</feature>
<reference evidence="8" key="1">
    <citation type="submission" date="2017-02" db="UniProtKB">
        <authorList>
            <consortium name="WormBaseParasite"/>
        </authorList>
    </citation>
    <scope>IDENTIFICATION</scope>
</reference>
<evidence type="ECO:0000256" key="1">
    <source>
        <dbReference type="ARBA" id="ARBA00023016"/>
    </source>
</evidence>
<proteinExistence type="inferred from homology"/>
<gene>
    <name evidence="6" type="ORF">TCLT_LOCUS1672</name>
</gene>
<dbReference type="Proteomes" id="UP000276776">
    <property type="component" value="Unassembled WGS sequence"/>
</dbReference>
<keyword evidence="1" id="KW-0346">Stress response</keyword>